<gene>
    <name evidence="10" type="ORF">g.6640</name>
    <name evidence="9" type="ORF">g.6642</name>
</gene>
<dbReference type="Pfam" id="PF00067">
    <property type="entry name" value="p450"/>
    <property type="match status" value="1"/>
</dbReference>
<keyword evidence="6 8" id="KW-0408">Iron</keyword>
<evidence type="ECO:0000256" key="7">
    <source>
        <dbReference type="ARBA" id="ARBA00023033"/>
    </source>
</evidence>
<evidence type="ECO:0000256" key="5">
    <source>
        <dbReference type="ARBA" id="ARBA00023002"/>
    </source>
</evidence>
<dbReference type="SUPFAM" id="SSF48264">
    <property type="entry name" value="Cytochrome P450"/>
    <property type="match status" value="1"/>
</dbReference>
<dbReference type="GO" id="GO:0016705">
    <property type="term" value="F:oxidoreductase activity, acting on paired donors, with incorporation or reduction of molecular oxygen"/>
    <property type="evidence" value="ECO:0007669"/>
    <property type="project" value="InterPro"/>
</dbReference>
<dbReference type="PRINTS" id="PR00385">
    <property type="entry name" value="P450"/>
</dbReference>
<evidence type="ECO:0000313" key="10">
    <source>
        <dbReference type="EMBL" id="JAS69020.1"/>
    </source>
</evidence>
<keyword evidence="7" id="KW-0503">Monooxygenase</keyword>
<dbReference type="EMBL" id="GECZ01016961">
    <property type="protein sequence ID" value="JAS52808.1"/>
    <property type="molecule type" value="Transcribed_RNA"/>
</dbReference>
<feature type="binding site" description="axial binding residue" evidence="8">
    <location>
        <position position="413"/>
    </location>
    <ligand>
        <name>heme</name>
        <dbReference type="ChEBI" id="CHEBI:30413"/>
    </ligand>
    <ligandPart>
        <name>Fe</name>
        <dbReference type="ChEBI" id="CHEBI:18248"/>
    </ligandPart>
</feature>
<evidence type="ECO:0000313" key="9">
    <source>
        <dbReference type="EMBL" id="JAS52808.1"/>
    </source>
</evidence>
<dbReference type="InterPro" id="IPR002401">
    <property type="entry name" value="Cyt_P450_E_grp-I"/>
</dbReference>
<dbReference type="EMBL" id="GECZ01000749">
    <property type="protein sequence ID" value="JAS69020.1"/>
    <property type="molecule type" value="Transcribed_RNA"/>
</dbReference>
<evidence type="ECO:0000256" key="3">
    <source>
        <dbReference type="ARBA" id="ARBA00022617"/>
    </source>
</evidence>
<dbReference type="AlphaFoldDB" id="A0A1B6FRJ4"/>
<evidence type="ECO:0000256" key="8">
    <source>
        <dbReference type="PIRSR" id="PIRSR602401-1"/>
    </source>
</evidence>
<keyword evidence="5" id="KW-0560">Oxidoreductase</keyword>
<dbReference type="GO" id="GO:0004497">
    <property type="term" value="F:monooxygenase activity"/>
    <property type="evidence" value="ECO:0007669"/>
    <property type="project" value="UniProtKB-KW"/>
</dbReference>
<comment type="similarity">
    <text evidence="2">Belongs to the cytochrome P450 family.</text>
</comment>
<evidence type="ECO:0000256" key="6">
    <source>
        <dbReference type="ARBA" id="ARBA00023004"/>
    </source>
</evidence>
<dbReference type="InterPro" id="IPR050479">
    <property type="entry name" value="CYP11_CYP27_families"/>
</dbReference>
<reference evidence="9" key="1">
    <citation type="submission" date="2015-11" db="EMBL/GenBank/DDBJ databases">
        <title>De novo transcriptome assembly of four potential Pierce s Disease insect vectors from Arizona vineyards.</title>
        <authorList>
            <person name="Tassone E.E."/>
        </authorList>
    </citation>
    <scope>NUCLEOTIDE SEQUENCE</scope>
</reference>
<evidence type="ECO:0000256" key="2">
    <source>
        <dbReference type="ARBA" id="ARBA00010617"/>
    </source>
</evidence>
<comment type="cofactor">
    <cofactor evidence="1 8">
        <name>heme</name>
        <dbReference type="ChEBI" id="CHEBI:30413"/>
    </cofactor>
</comment>
<accession>A0A1B6FRJ4</accession>
<sequence length="465" mass="52254">MMWRVVRKFSQEALVRPPSPKGVPLLGTLPELIAAGGSPKLHLYVDRRHKELGPVYTEALGPVKAVFISNPKDIRRVFASEGKFPVHLLPESWILYNKLYGCSRGLFFMDGEEWLKHRHIMNKIMLKSQLSEKQLAGYKSATSDVVDEWTQNMDKPVNDVVNHMYKLSISYVLASLMGTSYPDHRHSLRQNVDQLAKVIHLIFHESSKLNLIPAKLAATLRLPVWRRFVDAVQISLSSAKQLVDQLIPLASEDGMLSQLKHENVPHEKIVKIAVDLILAGADTTPYTMVWALYLLARNSDVQDEVAEKVRSTPVEEWTNHPLLRAVARETLRLYPAAPFIARILPVDVELSGFTVSAGETILMSLHTSGRSEQNFPDAGRFWPARWLRNESGRYQGVSEATASLPFAMGGRACIGRKVAETLMSLTLAQILSQFRVNVQKEIEMVLMLVPVPAEPVTLFLSKRVS</sequence>
<dbReference type="InterPro" id="IPR036396">
    <property type="entry name" value="Cyt_P450_sf"/>
</dbReference>
<keyword evidence="3 8" id="KW-0349">Heme</keyword>
<name>A0A1B6FRJ4_9HEMI</name>
<organism evidence="9">
    <name type="scientific">Cuerna arida</name>
    <dbReference type="NCBI Taxonomy" id="1464854"/>
    <lineage>
        <taxon>Eukaryota</taxon>
        <taxon>Metazoa</taxon>
        <taxon>Ecdysozoa</taxon>
        <taxon>Arthropoda</taxon>
        <taxon>Hexapoda</taxon>
        <taxon>Insecta</taxon>
        <taxon>Pterygota</taxon>
        <taxon>Neoptera</taxon>
        <taxon>Paraneoptera</taxon>
        <taxon>Hemiptera</taxon>
        <taxon>Auchenorrhyncha</taxon>
        <taxon>Membracoidea</taxon>
        <taxon>Cicadellidae</taxon>
        <taxon>Cicadellinae</taxon>
        <taxon>Proconiini</taxon>
        <taxon>Cuerna</taxon>
    </lineage>
</organism>
<dbReference type="InterPro" id="IPR001128">
    <property type="entry name" value="Cyt_P450"/>
</dbReference>
<dbReference type="GO" id="GO:0020037">
    <property type="term" value="F:heme binding"/>
    <property type="evidence" value="ECO:0007669"/>
    <property type="project" value="InterPro"/>
</dbReference>
<dbReference type="PRINTS" id="PR00463">
    <property type="entry name" value="EP450I"/>
</dbReference>
<dbReference type="PANTHER" id="PTHR24279">
    <property type="entry name" value="CYTOCHROME P450"/>
    <property type="match status" value="1"/>
</dbReference>
<evidence type="ECO:0000256" key="1">
    <source>
        <dbReference type="ARBA" id="ARBA00001971"/>
    </source>
</evidence>
<keyword evidence="4 8" id="KW-0479">Metal-binding</keyword>
<proteinExistence type="inferred from homology"/>
<dbReference type="CDD" id="cd11054">
    <property type="entry name" value="CYP24A1-like"/>
    <property type="match status" value="1"/>
</dbReference>
<dbReference type="Gene3D" id="1.10.630.10">
    <property type="entry name" value="Cytochrome P450"/>
    <property type="match status" value="1"/>
</dbReference>
<evidence type="ECO:0000256" key="4">
    <source>
        <dbReference type="ARBA" id="ARBA00022723"/>
    </source>
</evidence>
<dbReference type="GO" id="GO:0005506">
    <property type="term" value="F:iron ion binding"/>
    <property type="evidence" value="ECO:0007669"/>
    <property type="project" value="InterPro"/>
</dbReference>
<protein>
    <recommendedName>
        <fullName evidence="11">Cytochrome P450</fullName>
    </recommendedName>
</protein>
<dbReference type="PANTHER" id="PTHR24279:SF120">
    <property type="entry name" value="CYTOCHROME P450"/>
    <property type="match status" value="1"/>
</dbReference>
<evidence type="ECO:0008006" key="11">
    <source>
        <dbReference type="Google" id="ProtNLM"/>
    </source>
</evidence>